<dbReference type="InterPro" id="IPR009057">
    <property type="entry name" value="Homeodomain-like_sf"/>
</dbReference>
<sequence>MPAHTTVAQTTTFARIGPFVPGSVMTNSARSLRASRPAAAVDLRDAPPRVAVIAFDRMSPFHLSVPCVVFGEDRSDGGVPPFELAVCAAEPGTLTTTAGFTIGAPHGLEGLRGADVIVVPSWRDTHEAPPPLLCEALREAHARGAILVGLCLGAYVLAHAGLLDGRPATTHWAAAADFAQRFPAVRFDPGVLYVDDGELLTSAGTAAGLDCCLHLMRRLCGSSVANYVARRLVVPPHRQGSQAQYVQQPLAAAGRGDRLAGLLDWIRAHLDAPHTLDSLAQRALMSRRTFTRQFRLTTGSTVSAWLLGERLAHAQQLLESTDQPIDAIAQHAGFGSAASLRQHFVEAFRTSPSAWRREFRGS</sequence>
<dbReference type="Gene3D" id="1.10.10.60">
    <property type="entry name" value="Homeodomain-like"/>
    <property type="match status" value="1"/>
</dbReference>
<dbReference type="InterPro" id="IPR018062">
    <property type="entry name" value="HTH_AraC-typ_CS"/>
</dbReference>
<dbReference type="Gene3D" id="3.40.50.880">
    <property type="match status" value="1"/>
</dbReference>
<dbReference type="Proteomes" id="UP000198908">
    <property type="component" value="Unassembled WGS sequence"/>
</dbReference>
<dbReference type="SUPFAM" id="SSF52317">
    <property type="entry name" value="Class I glutamine amidotransferase-like"/>
    <property type="match status" value="1"/>
</dbReference>
<dbReference type="Pfam" id="PF12833">
    <property type="entry name" value="HTH_18"/>
    <property type="match status" value="1"/>
</dbReference>
<dbReference type="GO" id="GO:0043565">
    <property type="term" value="F:sequence-specific DNA binding"/>
    <property type="evidence" value="ECO:0007669"/>
    <property type="project" value="InterPro"/>
</dbReference>
<dbReference type="PANTHER" id="PTHR43130">
    <property type="entry name" value="ARAC-FAMILY TRANSCRIPTIONAL REGULATOR"/>
    <property type="match status" value="1"/>
</dbReference>
<name>A0A1G6KIN6_9BURK</name>
<dbReference type="Pfam" id="PF01965">
    <property type="entry name" value="DJ-1_PfpI"/>
    <property type="match status" value="1"/>
</dbReference>
<protein>
    <submittedName>
        <fullName evidence="5">Transcriptional regulator GlxA family, contains an amidase domain and an AraC-type DNA-binding HTH domain</fullName>
    </submittedName>
</protein>
<organism evidence="5 6">
    <name type="scientific">Paraburkholderia lycopersici</name>
    <dbReference type="NCBI Taxonomy" id="416944"/>
    <lineage>
        <taxon>Bacteria</taxon>
        <taxon>Pseudomonadati</taxon>
        <taxon>Pseudomonadota</taxon>
        <taxon>Betaproteobacteria</taxon>
        <taxon>Burkholderiales</taxon>
        <taxon>Burkholderiaceae</taxon>
        <taxon>Paraburkholderia</taxon>
    </lineage>
</organism>
<dbReference type="InterPro" id="IPR018060">
    <property type="entry name" value="HTH_AraC"/>
</dbReference>
<evidence type="ECO:0000259" key="4">
    <source>
        <dbReference type="PROSITE" id="PS01124"/>
    </source>
</evidence>
<dbReference type="GO" id="GO:0003700">
    <property type="term" value="F:DNA-binding transcription factor activity"/>
    <property type="evidence" value="ECO:0007669"/>
    <property type="project" value="InterPro"/>
</dbReference>
<evidence type="ECO:0000256" key="3">
    <source>
        <dbReference type="ARBA" id="ARBA00023163"/>
    </source>
</evidence>
<keyword evidence="3" id="KW-0804">Transcription</keyword>
<dbReference type="InterPro" id="IPR029062">
    <property type="entry name" value="Class_I_gatase-like"/>
</dbReference>
<gene>
    <name evidence="5" type="ORF">SAMN05421548_105226</name>
</gene>
<keyword evidence="6" id="KW-1185">Reference proteome</keyword>
<keyword evidence="1" id="KW-0805">Transcription regulation</keyword>
<evidence type="ECO:0000256" key="2">
    <source>
        <dbReference type="ARBA" id="ARBA00023125"/>
    </source>
</evidence>
<dbReference type="AlphaFoldDB" id="A0A1G6KIN6"/>
<reference evidence="6" key="1">
    <citation type="submission" date="2016-09" db="EMBL/GenBank/DDBJ databases">
        <authorList>
            <person name="Varghese N."/>
            <person name="Submissions S."/>
        </authorList>
    </citation>
    <scope>NUCLEOTIDE SEQUENCE [LARGE SCALE GENOMIC DNA]</scope>
    <source>
        <strain evidence="6">TNe-862</strain>
    </source>
</reference>
<dbReference type="PROSITE" id="PS01124">
    <property type="entry name" value="HTH_ARAC_FAMILY_2"/>
    <property type="match status" value="1"/>
</dbReference>
<dbReference type="CDD" id="cd03137">
    <property type="entry name" value="GATase1_AraC_1"/>
    <property type="match status" value="1"/>
</dbReference>
<keyword evidence="2 5" id="KW-0238">DNA-binding</keyword>
<dbReference type="InterPro" id="IPR052158">
    <property type="entry name" value="INH-QAR"/>
</dbReference>
<accession>A0A1G6KIN6</accession>
<dbReference type="STRING" id="416944.SAMN05421548_105226"/>
<dbReference type="PANTHER" id="PTHR43130:SF3">
    <property type="entry name" value="HTH-TYPE TRANSCRIPTIONAL REGULATOR RV1931C"/>
    <property type="match status" value="1"/>
</dbReference>
<proteinExistence type="predicted"/>
<dbReference type="InterPro" id="IPR002818">
    <property type="entry name" value="DJ-1/PfpI"/>
</dbReference>
<dbReference type="SMART" id="SM00342">
    <property type="entry name" value="HTH_ARAC"/>
    <property type="match status" value="1"/>
</dbReference>
<dbReference type="EMBL" id="FMYQ01000005">
    <property type="protein sequence ID" value="SDC30186.1"/>
    <property type="molecule type" value="Genomic_DNA"/>
</dbReference>
<feature type="domain" description="HTH araC/xylS-type" evidence="4">
    <location>
        <begin position="260"/>
        <end position="358"/>
    </location>
</feature>
<dbReference type="PROSITE" id="PS00041">
    <property type="entry name" value="HTH_ARAC_FAMILY_1"/>
    <property type="match status" value="1"/>
</dbReference>
<evidence type="ECO:0000313" key="6">
    <source>
        <dbReference type="Proteomes" id="UP000198908"/>
    </source>
</evidence>
<dbReference type="SUPFAM" id="SSF46689">
    <property type="entry name" value="Homeodomain-like"/>
    <property type="match status" value="2"/>
</dbReference>
<evidence type="ECO:0000256" key="1">
    <source>
        <dbReference type="ARBA" id="ARBA00023015"/>
    </source>
</evidence>
<evidence type="ECO:0000313" key="5">
    <source>
        <dbReference type="EMBL" id="SDC30186.1"/>
    </source>
</evidence>